<keyword evidence="1" id="KW-1133">Transmembrane helix</keyword>
<evidence type="ECO:0000313" key="3">
    <source>
        <dbReference type="Proteomes" id="UP001595921"/>
    </source>
</evidence>
<dbReference type="AlphaFoldDB" id="A0ABD5PDG0"/>
<evidence type="ECO:0000313" key="2">
    <source>
        <dbReference type="EMBL" id="MFC4358506.1"/>
    </source>
</evidence>
<proteinExistence type="predicted"/>
<evidence type="ECO:0000256" key="1">
    <source>
        <dbReference type="SAM" id="Phobius"/>
    </source>
</evidence>
<organism evidence="2 3">
    <name type="scientific">Halobium salinum</name>
    <dbReference type="NCBI Taxonomy" id="1364940"/>
    <lineage>
        <taxon>Archaea</taxon>
        <taxon>Methanobacteriati</taxon>
        <taxon>Methanobacteriota</taxon>
        <taxon>Stenosarchaea group</taxon>
        <taxon>Halobacteria</taxon>
        <taxon>Halobacteriales</taxon>
        <taxon>Haloferacaceae</taxon>
        <taxon>Halobium</taxon>
    </lineage>
</organism>
<keyword evidence="1" id="KW-0812">Transmembrane</keyword>
<dbReference type="Proteomes" id="UP001595921">
    <property type="component" value="Unassembled WGS sequence"/>
</dbReference>
<keyword evidence="3" id="KW-1185">Reference proteome</keyword>
<gene>
    <name evidence="2" type="ORF">ACFO0N_11200</name>
</gene>
<reference evidence="2 3" key="1">
    <citation type="journal article" date="2019" name="Int. J. Syst. Evol. Microbiol.">
        <title>The Global Catalogue of Microorganisms (GCM) 10K type strain sequencing project: providing services to taxonomists for standard genome sequencing and annotation.</title>
        <authorList>
            <consortium name="The Broad Institute Genomics Platform"/>
            <consortium name="The Broad Institute Genome Sequencing Center for Infectious Disease"/>
            <person name="Wu L."/>
            <person name="Ma J."/>
        </authorList>
    </citation>
    <scope>NUCLEOTIDE SEQUENCE [LARGE SCALE GENOMIC DNA]</scope>
    <source>
        <strain evidence="2 3">CGMCC 1.12553</strain>
    </source>
</reference>
<sequence>MDNVLVRADAWLWHLLNVSVGAAVFLVTILYVTPGTFSLELPIGGVDPFYALVLLSVLYFGWAVADLWRWYTGGDVL</sequence>
<feature type="transmembrane region" description="Helical" evidence="1">
    <location>
        <begin position="49"/>
        <end position="71"/>
    </location>
</feature>
<protein>
    <submittedName>
        <fullName evidence="2">Uncharacterized protein</fullName>
    </submittedName>
</protein>
<comment type="caution">
    <text evidence="2">The sequence shown here is derived from an EMBL/GenBank/DDBJ whole genome shotgun (WGS) entry which is preliminary data.</text>
</comment>
<feature type="transmembrane region" description="Helical" evidence="1">
    <location>
        <begin position="12"/>
        <end position="37"/>
    </location>
</feature>
<keyword evidence="1" id="KW-0472">Membrane</keyword>
<dbReference type="RefSeq" id="WP_267623749.1">
    <property type="nucleotide sequence ID" value="NZ_JAODIW010000008.1"/>
</dbReference>
<accession>A0ABD5PDG0</accession>
<dbReference type="EMBL" id="JBHSDS010000006">
    <property type="protein sequence ID" value="MFC4358506.1"/>
    <property type="molecule type" value="Genomic_DNA"/>
</dbReference>
<name>A0ABD5PDG0_9EURY</name>